<comment type="similarity">
    <text evidence="3">Belongs to the peptidase S54 family.</text>
</comment>
<keyword evidence="8" id="KW-0809">Transit peptide</keyword>
<keyword evidence="7" id="KW-0378">Hydrolase</keyword>
<evidence type="ECO:0000313" key="14">
    <source>
        <dbReference type="EnsemblMetazoa" id="XP_038049937.1"/>
    </source>
</evidence>
<evidence type="ECO:0000256" key="9">
    <source>
        <dbReference type="ARBA" id="ARBA00022989"/>
    </source>
</evidence>
<dbReference type="Proteomes" id="UP000887568">
    <property type="component" value="Unplaced"/>
</dbReference>
<dbReference type="Gene3D" id="1.20.1540.10">
    <property type="entry name" value="Rhomboid-like"/>
    <property type="match status" value="1"/>
</dbReference>
<proteinExistence type="inferred from homology"/>
<feature type="transmembrane region" description="Helical" evidence="12">
    <location>
        <begin position="149"/>
        <end position="166"/>
    </location>
</feature>
<dbReference type="EC" id="3.4.21.105" evidence="4"/>
<accession>A0A913ZDT1</accession>
<evidence type="ECO:0000256" key="4">
    <source>
        <dbReference type="ARBA" id="ARBA00013039"/>
    </source>
</evidence>
<evidence type="ECO:0000256" key="1">
    <source>
        <dbReference type="ARBA" id="ARBA00000156"/>
    </source>
</evidence>
<dbReference type="InterPro" id="IPR050925">
    <property type="entry name" value="Rhomboid_protease_S54"/>
</dbReference>
<name>A0A913ZDT1_PATMI</name>
<dbReference type="GO" id="GO:0005743">
    <property type="term" value="C:mitochondrial inner membrane"/>
    <property type="evidence" value="ECO:0007669"/>
    <property type="project" value="UniProtKB-SubCell"/>
</dbReference>
<feature type="transmembrane region" description="Helical" evidence="12">
    <location>
        <begin position="277"/>
        <end position="298"/>
    </location>
</feature>
<organism evidence="14 15">
    <name type="scientific">Patiria miniata</name>
    <name type="common">Bat star</name>
    <name type="synonym">Asterina miniata</name>
    <dbReference type="NCBI Taxonomy" id="46514"/>
    <lineage>
        <taxon>Eukaryota</taxon>
        <taxon>Metazoa</taxon>
        <taxon>Echinodermata</taxon>
        <taxon>Eleutherozoa</taxon>
        <taxon>Asterozoa</taxon>
        <taxon>Asteroidea</taxon>
        <taxon>Valvatacea</taxon>
        <taxon>Valvatida</taxon>
        <taxon>Asterinidae</taxon>
        <taxon>Patiria</taxon>
    </lineage>
</organism>
<keyword evidence="10" id="KW-0496">Mitochondrion</keyword>
<evidence type="ECO:0000313" key="15">
    <source>
        <dbReference type="Proteomes" id="UP000887568"/>
    </source>
</evidence>
<dbReference type="InterPro" id="IPR022764">
    <property type="entry name" value="Peptidase_S54_rhomboid_dom"/>
</dbReference>
<dbReference type="AlphaFoldDB" id="A0A913ZDT1"/>
<evidence type="ECO:0000256" key="6">
    <source>
        <dbReference type="ARBA" id="ARBA00022792"/>
    </source>
</evidence>
<keyword evidence="6" id="KW-0999">Mitochondrion inner membrane</keyword>
<dbReference type="CTD" id="55486"/>
<dbReference type="OrthoDB" id="10260614at2759"/>
<dbReference type="InterPro" id="IPR035952">
    <property type="entry name" value="Rhomboid-like_sf"/>
</dbReference>
<keyword evidence="15" id="KW-1185">Reference proteome</keyword>
<evidence type="ECO:0000256" key="7">
    <source>
        <dbReference type="ARBA" id="ARBA00022801"/>
    </source>
</evidence>
<evidence type="ECO:0000256" key="3">
    <source>
        <dbReference type="ARBA" id="ARBA00009045"/>
    </source>
</evidence>
<evidence type="ECO:0000256" key="10">
    <source>
        <dbReference type="ARBA" id="ARBA00023128"/>
    </source>
</evidence>
<dbReference type="SUPFAM" id="SSF144091">
    <property type="entry name" value="Rhomboid-like"/>
    <property type="match status" value="1"/>
</dbReference>
<dbReference type="GO" id="GO:0004252">
    <property type="term" value="F:serine-type endopeptidase activity"/>
    <property type="evidence" value="ECO:0007669"/>
    <property type="project" value="InterPro"/>
</dbReference>
<feature type="transmembrane region" description="Helical" evidence="12">
    <location>
        <begin position="198"/>
        <end position="214"/>
    </location>
</feature>
<feature type="transmembrane region" description="Helical" evidence="12">
    <location>
        <begin position="251"/>
        <end position="270"/>
    </location>
</feature>
<reference evidence="14" key="1">
    <citation type="submission" date="2022-11" db="UniProtKB">
        <authorList>
            <consortium name="EnsemblMetazoa"/>
        </authorList>
    </citation>
    <scope>IDENTIFICATION</scope>
</reference>
<dbReference type="OMA" id="WVKQELW"/>
<protein>
    <recommendedName>
        <fullName evidence="4">rhomboid protease</fullName>
        <ecNumber evidence="4">3.4.21.105</ecNumber>
    </recommendedName>
</protein>
<comment type="subcellular location">
    <subcellularLocation>
        <location evidence="2">Mitochondrion inner membrane</location>
        <topology evidence="2">Multi-pass membrane protein</topology>
    </subcellularLocation>
</comment>
<dbReference type="PANTHER" id="PTHR43731">
    <property type="entry name" value="RHOMBOID PROTEASE"/>
    <property type="match status" value="1"/>
</dbReference>
<evidence type="ECO:0000259" key="13">
    <source>
        <dbReference type="Pfam" id="PF01694"/>
    </source>
</evidence>
<feature type="domain" description="Peptidase S54 rhomboid" evidence="13">
    <location>
        <begin position="190"/>
        <end position="331"/>
    </location>
</feature>
<feature type="transmembrane region" description="Helical" evidence="12">
    <location>
        <begin position="226"/>
        <end position="245"/>
    </location>
</feature>
<dbReference type="GO" id="GO:0006465">
    <property type="term" value="P:signal peptide processing"/>
    <property type="evidence" value="ECO:0007669"/>
    <property type="project" value="TreeGrafter"/>
</dbReference>
<sequence>MMSTSSMFRVLLRKSCGKCGSFQVQPCRYFKRDTGDGARMVKNVKPAKAKKIVDAKFEKGSLEKFEVRYDSNDVKVPYRTLVKPFAFACMFTGCSFAGAAIWQYEGMRAKVLEKFTSQIGRYQRYPAKAGEFRQKINQWFQSLSGTEKVTLGIIAANIAVFACWRIPSMQFFMIKWFSASPASSALCLPMVLSTFSQYSFWHLAINMYVLWSFAPSIGITLGKEQFIAMYLSSGVWASFASYVLKVATCKYHPSLGASGAIMAVLGAVCTQFPDSRLAIVFLPFFTFSAGIALKFLIGLESAGVVLGWQFFDHAAHLAGLLTGCYYVTYGHKHIWQNREPVMKLWHKYRGPSEA</sequence>
<keyword evidence="9 12" id="KW-1133">Transmembrane helix</keyword>
<dbReference type="Pfam" id="PF01694">
    <property type="entry name" value="Rhomboid"/>
    <property type="match status" value="1"/>
</dbReference>
<dbReference type="EnsemblMetazoa" id="XM_038194009.1">
    <property type="protein sequence ID" value="XP_038049937.1"/>
    <property type="gene ID" value="LOC119723394"/>
</dbReference>
<keyword evidence="11 12" id="KW-0472">Membrane</keyword>
<evidence type="ECO:0000256" key="5">
    <source>
        <dbReference type="ARBA" id="ARBA00022692"/>
    </source>
</evidence>
<feature type="transmembrane region" description="Helical" evidence="12">
    <location>
        <begin position="85"/>
        <end position="104"/>
    </location>
</feature>
<dbReference type="RefSeq" id="XP_038049937.1">
    <property type="nucleotide sequence ID" value="XM_038194009.1"/>
</dbReference>
<evidence type="ECO:0000256" key="12">
    <source>
        <dbReference type="SAM" id="Phobius"/>
    </source>
</evidence>
<dbReference type="FunFam" id="1.20.1540.10:FF:000005">
    <property type="entry name" value="Presenilins-associated rhomboid-like protein, mitochondrial"/>
    <property type="match status" value="1"/>
</dbReference>
<evidence type="ECO:0000256" key="2">
    <source>
        <dbReference type="ARBA" id="ARBA00004448"/>
    </source>
</evidence>
<dbReference type="GeneID" id="119723394"/>
<evidence type="ECO:0000256" key="11">
    <source>
        <dbReference type="ARBA" id="ARBA00023136"/>
    </source>
</evidence>
<evidence type="ECO:0000256" key="8">
    <source>
        <dbReference type="ARBA" id="ARBA00022946"/>
    </source>
</evidence>
<dbReference type="PANTHER" id="PTHR43731:SF14">
    <property type="entry name" value="PRESENILIN-ASSOCIATED RHOMBOID-LIKE PROTEIN, MITOCHONDRIAL"/>
    <property type="match status" value="1"/>
</dbReference>
<keyword evidence="5 12" id="KW-0812">Transmembrane</keyword>
<comment type="catalytic activity">
    <reaction evidence="1">
        <text>Cleaves type-1 transmembrane domains using a catalytic dyad composed of serine and histidine that are contributed by different transmembrane domains.</text>
        <dbReference type="EC" id="3.4.21.105"/>
    </reaction>
</comment>